<keyword evidence="3" id="KW-1185">Reference proteome</keyword>
<dbReference type="RefSeq" id="WP_225552561.1">
    <property type="nucleotide sequence ID" value="NZ_JADEYP010000012.1"/>
</dbReference>
<evidence type="ECO:0000259" key="1">
    <source>
        <dbReference type="Pfam" id="PF08818"/>
    </source>
</evidence>
<proteinExistence type="predicted"/>
<reference evidence="2" key="1">
    <citation type="submission" date="2020-10" db="EMBL/GenBank/DDBJ databases">
        <authorList>
            <person name="Lu T."/>
            <person name="Wang Q."/>
            <person name="Han X."/>
        </authorList>
    </citation>
    <scope>NUCLEOTIDE SEQUENCE</scope>
    <source>
        <strain evidence="2">WQ 366</strain>
    </source>
</reference>
<feature type="domain" description="YdhG-like" evidence="1">
    <location>
        <begin position="25"/>
        <end position="129"/>
    </location>
</feature>
<name>A0ABS7Z8D2_9SPHI</name>
<dbReference type="Pfam" id="PF08818">
    <property type="entry name" value="DUF1801"/>
    <property type="match status" value="1"/>
</dbReference>
<dbReference type="SUPFAM" id="SSF159888">
    <property type="entry name" value="YdhG-like"/>
    <property type="match status" value="1"/>
</dbReference>
<organism evidence="2 3">
    <name type="scientific">Sphingobacterium bovistauri</name>
    <dbReference type="NCBI Taxonomy" id="2781959"/>
    <lineage>
        <taxon>Bacteria</taxon>
        <taxon>Pseudomonadati</taxon>
        <taxon>Bacteroidota</taxon>
        <taxon>Sphingobacteriia</taxon>
        <taxon>Sphingobacteriales</taxon>
        <taxon>Sphingobacteriaceae</taxon>
        <taxon>Sphingobacterium</taxon>
    </lineage>
</organism>
<protein>
    <submittedName>
        <fullName evidence="2">DUF1801 domain-containing protein</fullName>
    </submittedName>
</protein>
<comment type="caution">
    <text evidence="2">The sequence shown here is derived from an EMBL/GenBank/DDBJ whole genome shotgun (WGS) entry which is preliminary data.</text>
</comment>
<gene>
    <name evidence="2" type="ORF">IPZ78_08170</name>
</gene>
<evidence type="ECO:0000313" key="2">
    <source>
        <dbReference type="EMBL" id="MCA5005125.1"/>
    </source>
</evidence>
<sequence>MPINKTTYTDADVLTFINTVDNPQKREDSLQLIQLMEEVTGEKAKMFGPSIIGFGQYHYQYASGHKGDAPLLGFSPRKAAISLYVYTGAEEHKHLLEHLGKYKVAKACIYIKKLSDINEKELITLMKASIQFISDHYTRVYN</sequence>
<dbReference type="Proteomes" id="UP001165302">
    <property type="component" value="Unassembled WGS sequence"/>
</dbReference>
<dbReference type="EMBL" id="JADEYP010000012">
    <property type="protein sequence ID" value="MCA5005125.1"/>
    <property type="molecule type" value="Genomic_DNA"/>
</dbReference>
<evidence type="ECO:0000313" key="3">
    <source>
        <dbReference type="Proteomes" id="UP001165302"/>
    </source>
</evidence>
<accession>A0ABS7Z8D2</accession>
<dbReference type="InterPro" id="IPR014922">
    <property type="entry name" value="YdhG-like"/>
</dbReference>